<sequence>MDVYYVMFIFLVQRAMSVEFLLSYFDFFIG</sequence>
<name>A0A0A9C387_ARUDO</name>
<dbReference type="AlphaFoldDB" id="A0A0A9C387"/>
<accession>A0A0A9C387</accession>
<proteinExistence type="predicted"/>
<evidence type="ECO:0000313" key="1">
    <source>
        <dbReference type="EMBL" id="JAD65997.1"/>
    </source>
</evidence>
<dbReference type="EMBL" id="GBRH01231898">
    <property type="protein sequence ID" value="JAD65997.1"/>
    <property type="molecule type" value="Transcribed_RNA"/>
</dbReference>
<reference evidence="1" key="2">
    <citation type="journal article" date="2015" name="Data Brief">
        <title>Shoot transcriptome of the giant reed, Arundo donax.</title>
        <authorList>
            <person name="Barrero R.A."/>
            <person name="Guerrero F.D."/>
            <person name="Moolhuijzen P."/>
            <person name="Goolsby J.A."/>
            <person name="Tidwell J."/>
            <person name="Bellgard S.E."/>
            <person name="Bellgard M.I."/>
        </authorList>
    </citation>
    <scope>NUCLEOTIDE SEQUENCE</scope>
    <source>
        <tissue evidence="1">Shoot tissue taken approximately 20 cm above the soil surface</tissue>
    </source>
</reference>
<organism evidence="1">
    <name type="scientific">Arundo donax</name>
    <name type="common">Giant reed</name>
    <name type="synonym">Donax arundinaceus</name>
    <dbReference type="NCBI Taxonomy" id="35708"/>
    <lineage>
        <taxon>Eukaryota</taxon>
        <taxon>Viridiplantae</taxon>
        <taxon>Streptophyta</taxon>
        <taxon>Embryophyta</taxon>
        <taxon>Tracheophyta</taxon>
        <taxon>Spermatophyta</taxon>
        <taxon>Magnoliopsida</taxon>
        <taxon>Liliopsida</taxon>
        <taxon>Poales</taxon>
        <taxon>Poaceae</taxon>
        <taxon>PACMAD clade</taxon>
        <taxon>Arundinoideae</taxon>
        <taxon>Arundineae</taxon>
        <taxon>Arundo</taxon>
    </lineage>
</organism>
<reference evidence="1" key="1">
    <citation type="submission" date="2014-09" db="EMBL/GenBank/DDBJ databases">
        <authorList>
            <person name="Magalhaes I.L.F."/>
            <person name="Oliveira U."/>
            <person name="Santos F.R."/>
            <person name="Vidigal T.H.D.A."/>
            <person name="Brescovit A.D."/>
            <person name="Santos A.J."/>
        </authorList>
    </citation>
    <scope>NUCLEOTIDE SEQUENCE</scope>
    <source>
        <tissue evidence="1">Shoot tissue taken approximately 20 cm above the soil surface</tissue>
    </source>
</reference>
<protein>
    <submittedName>
        <fullName evidence="1">Uncharacterized protein</fullName>
    </submittedName>
</protein>